<reference evidence="2" key="2">
    <citation type="submission" date="2020-09" db="EMBL/GenBank/DDBJ databases">
        <authorList>
            <person name="Sun Q."/>
            <person name="Kim S."/>
        </authorList>
    </citation>
    <scope>NUCLEOTIDE SEQUENCE</scope>
    <source>
        <strain evidence="2">KCTC 12988</strain>
    </source>
</reference>
<comment type="caution">
    <text evidence="2">The sequence shown here is derived from an EMBL/GenBank/DDBJ whole genome shotgun (WGS) entry which is preliminary data.</text>
</comment>
<dbReference type="Proteomes" id="UP000644507">
    <property type="component" value="Unassembled WGS sequence"/>
</dbReference>
<name>A0A918TYG8_9BACT</name>
<dbReference type="InterPro" id="IPR021457">
    <property type="entry name" value="DUF3108"/>
</dbReference>
<evidence type="ECO:0000256" key="1">
    <source>
        <dbReference type="SAM" id="SignalP"/>
    </source>
</evidence>
<reference evidence="2" key="1">
    <citation type="journal article" date="2014" name="Int. J. Syst. Evol. Microbiol.">
        <title>Complete genome sequence of Corynebacterium casei LMG S-19264T (=DSM 44701T), isolated from a smear-ripened cheese.</title>
        <authorList>
            <consortium name="US DOE Joint Genome Institute (JGI-PGF)"/>
            <person name="Walter F."/>
            <person name="Albersmeier A."/>
            <person name="Kalinowski J."/>
            <person name="Ruckert C."/>
        </authorList>
    </citation>
    <scope>NUCLEOTIDE SEQUENCE</scope>
    <source>
        <strain evidence="2">KCTC 12988</strain>
    </source>
</reference>
<dbReference type="RefSeq" id="WP_189573678.1">
    <property type="nucleotide sequence ID" value="NZ_BMXI01000020.1"/>
</dbReference>
<evidence type="ECO:0000313" key="2">
    <source>
        <dbReference type="EMBL" id="GHC65930.1"/>
    </source>
</evidence>
<accession>A0A918TYG8</accession>
<sequence length="267" mass="30240">MKLMNLKTPLLALFLLAPLSHAKPQWMSEVNLTAPGPNLKVRPIELTYDLSWNGSVTAGQATIRFGHPDPRYPKSFIAQSYGETVGFARGLFPFDFNYTSFLRPANYRPQVFVADEKTKKEQKLTETRFTSKSVTSTEKKVKNGKTSSSVSTFSYPNALGVHSAVLWVRSLDMKPGQEAVFVVMPFKSPYLCRVKHLGNEVMSSRRTIKYDLSLQKIDKTTLELKAYDKVKSLVLWISDDAERLPLEFRSKVFIGDVRAVLTSRSYQ</sequence>
<proteinExistence type="predicted"/>
<protein>
    <recommendedName>
        <fullName evidence="4">DUF3108 domain-containing protein</fullName>
    </recommendedName>
</protein>
<keyword evidence="3" id="KW-1185">Reference proteome</keyword>
<dbReference type="EMBL" id="BMXI01000020">
    <property type="protein sequence ID" value="GHC65930.1"/>
    <property type="molecule type" value="Genomic_DNA"/>
</dbReference>
<evidence type="ECO:0008006" key="4">
    <source>
        <dbReference type="Google" id="ProtNLM"/>
    </source>
</evidence>
<gene>
    <name evidence="2" type="ORF">GCM10007100_37140</name>
</gene>
<organism evidence="2 3">
    <name type="scientific">Roseibacillus persicicus</name>
    <dbReference type="NCBI Taxonomy" id="454148"/>
    <lineage>
        <taxon>Bacteria</taxon>
        <taxon>Pseudomonadati</taxon>
        <taxon>Verrucomicrobiota</taxon>
        <taxon>Verrucomicrobiia</taxon>
        <taxon>Verrucomicrobiales</taxon>
        <taxon>Verrucomicrobiaceae</taxon>
        <taxon>Roseibacillus</taxon>
    </lineage>
</organism>
<dbReference type="AlphaFoldDB" id="A0A918TYG8"/>
<keyword evidence="1" id="KW-0732">Signal</keyword>
<feature type="signal peptide" evidence="1">
    <location>
        <begin position="1"/>
        <end position="22"/>
    </location>
</feature>
<feature type="chain" id="PRO_5037736851" description="DUF3108 domain-containing protein" evidence="1">
    <location>
        <begin position="23"/>
        <end position="267"/>
    </location>
</feature>
<dbReference type="Pfam" id="PF11306">
    <property type="entry name" value="DUF3108"/>
    <property type="match status" value="1"/>
</dbReference>
<evidence type="ECO:0000313" key="3">
    <source>
        <dbReference type="Proteomes" id="UP000644507"/>
    </source>
</evidence>